<dbReference type="AlphaFoldDB" id="A0A0F9VKY9"/>
<dbReference type="EMBL" id="LAZR01000330">
    <property type="protein sequence ID" value="KKN74171.1"/>
    <property type="molecule type" value="Genomic_DNA"/>
</dbReference>
<accession>A0A0F9VKY9</accession>
<name>A0A0F9VKY9_9ZZZZ</name>
<protein>
    <submittedName>
        <fullName evidence="1">Uncharacterized protein</fullName>
    </submittedName>
</protein>
<evidence type="ECO:0000313" key="1">
    <source>
        <dbReference type="EMBL" id="KKN74171.1"/>
    </source>
</evidence>
<comment type="caution">
    <text evidence="1">The sequence shown here is derived from an EMBL/GenBank/DDBJ whole genome shotgun (WGS) entry which is preliminary data.</text>
</comment>
<gene>
    <name evidence="1" type="ORF">LCGC14_0392570</name>
</gene>
<reference evidence="1" key="1">
    <citation type="journal article" date="2015" name="Nature">
        <title>Complex archaea that bridge the gap between prokaryotes and eukaryotes.</title>
        <authorList>
            <person name="Spang A."/>
            <person name="Saw J.H."/>
            <person name="Jorgensen S.L."/>
            <person name="Zaremba-Niedzwiedzka K."/>
            <person name="Martijn J."/>
            <person name="Lind A.E."/>
            <person name="van Eijk R."/>
            <person name="Schleper C."/>
            <person name="Guy L."/>
            <person name="Ettema T.J."/>
        </authorList>
    </citation>
    <scope>NUCLEOTIDE SEQUENCE</scope>
</reference>
<sequence length="264" mass="29862">MIIGCWGEDKSCKTTFALTFPKPLVFMEFDIGGFDRAIYRFQEEFDSGAIKYEAFPMPMTFGKFDPAKLTVGPSKTIVGMKELFYKWAGRYIANLQDEKVATVVIDTATLLHSINADCYLQELQEKQLPINPVTGKGSDGKDLRSQLIQVEYREPNNRMRGILYNAKSAKKHLVLVHHADDEYKPMPQKDGSLAMAPTGKRKRKGFATLGDSADVIIHTYWDDQKMKPFAKVDLAEVKQLEGMVFETPTYDKISKVIKMIKGIS</sequence>
<proteinExistence type="predicted"/>
<organism evidence="1">
    <name type="scientific">marine sediment metagenome</name>
    <dbReference type="NCBI Taxonomy" id="412755"/>
    <lineage>
        <taxon>unclassified sequences</taxon>
        <taxon>metagenomes</taxon>
        <taxon>ecological metagenomes</taxon>
    </lineage>
</organism>